<feature type="transmembrane region" description="Helical" evidence="1">
    <location>
        <begin position="39"/>
        <end position="62"/>
    </location>
</feature>
<dbReference type="Proteomes" id="UP001357223">
    <property type="component" value="Chromosome"/>
</dbReference>
<reference evidence="2 3" key="1">
    <citation type="submission" date="2023-10" db="EMBL/GenBank/DDBJ databases">
        <title>Niallia locisalis sp.nov. isolated from a salt pond sample.</title>
        <authorList>
            <person name="Li X.-J."/>
            <person name="Dong L."/>
        </authorList>
    </citation>
    <scope>NUCLEOTIDE SEQUENCE [LARGE SCALE GENOMIC DNA]</scope>
    <source>
        <strain evidence="2 3">DSM 29761</strain>
    </source>
</reference>
<gene>
    <name evidence="2" type="primary">yabQ</name>
    <name evidence="2" type="ORF">R4Z09_00325</name>
</gene>
<sequence>MTLTTQFMTMLAMIGMGTFFGAALDTYNRFLQRSKRKSWLVFINDILFWTFQGLFIFYVLFNVNQGELRFYIFLALLCGFAAYQSLCRQLYLRCLEWLISFVISVSRFIVRLFLIFIYKPILALISMLITTVIMIGKGLLVLLKTVLKCVEFTIKILFKPIKWILLLFWKLFPKPLKKSVEKLYNELAGKFRTIKNTIIKMTAKWKKGNK</sequence>
<dbReference type="RefSeq" id="WP_338450475.1">
    <property type="nucleotide sequence ID" value="NZ_CP137640.1"/>
</dbReference>
<name>A0ABZ2CCT1_9BACI</name>
<keyword evidence="1" id="KW-1133">Transmembrane helix</keyword>
<evidence type="ECO:0000313" key="3">
    <source>
        <dbReference type="Proteomes" id="UP001357223"/>
    </source>
</evidence>
<keyword evidence="3" id="KW-1185">Reference proteome</keyword>
<evidence type="ECO:0000256" key="1">
    <source>
        <dbReference type="SAM" id="Phobius"/>
    </source>
</evidence>
<dbReference type="NCBIfam" id="TIGR02893">
    <property type="entry name" value="spore_yabQ"/>
    <property type="match status" value="1"/>
</dbReference>
<proteinExistence type="predicted"/>
<evidence type="ECO:0000313" key="2">
    <source>
        <dbReference type="EMBL" id="WVX81551.1"/>
    </source>
</evidence>
<feature type="transmembrane region" description="Helical" evidence="1">
    <location>
        <begin position="98"/>
        <end position="118"/>
    </location>
</feature>
<feature type="transmembrane region" description="Helical" evidence="1">
    <location>
        <begin position="124"/>
        <end position="143"/>
    </location>
</feature>
<keyword evidence="1" id="KW-0812">Transmembrane</keyword>
<accession>A0ABZ2CCT1</accession>
<dbReference type="InterPro" id="IPR019074">
    <property type="entry name" value="YabQ"/>
</dbReference>
<dbReference type="EMBL" id="CP137640">
    <property type="protein sequence ID" value="WVX81551.1"/>
    <property type="molecule type" value="Genomic_DNA"/>
</dbReference>
<organism evidence="2 3">
    <name type="scientific">Niallia oryzisoli</name>
    <dbReference type="NCBI Taxonomy" id="1737571"/>
    <lineage>
        <taxon>Bacteria</taxon>
        <taxon>Bacillati</taxon>
        <taxon>Bacillota</taxon>
        <taxon>Bacilli</taxon>
        <taxon>Bacillales</taxon>
        <taxon>Bacillaceae</taxon>
        <taxon>Niallia</taxon>
    </lineage>
</organism>
<keyword evidence="1" id="KW-0472">Membrane</keyword>
<protein>
    <submittedName>
        <fullName evidence="2">Spore cortex biosynthesis protein YabQ</fullName>
    </submittedName>
</protein>
<dbReference type="Pfam" id="PF09578">
    <property type="entry name" value="Spore_YabQ"/>
    <property type="match status" value="1"/>
</dbReference>
<feature type="transmembrane region" description="Helical" evidence="1">
    <location>
        <begin position="68"/>
        <end position="86"/>
    </location>
</feature>
<feature type="transmembrane region" description="Helical" evidence="1">
    <location>
        <begin position="6"/>
        <end position="27"/>
    </location>
</feature>